<evidence type="ECO:0000256" key="4">
    <source>
        <dbReference type="ARBA" id="ARBA00022692"/>
    </source>
</evidence>
<evidence type="ECO:0000256" key="6">
    <source>
        <dbReference type="ARBA" id="ARBA00023136"/>
    </source>
</evidence>
<dbReference type="GO" id="GO:0005886">
    <property type="term" value="C:plasma membrane"/>
    <property type="evidence" value="ECO:0007669"/>
    <property type="project" value="UniProtKB-SubCell"/>
</dbReference>
<evidence type="ECO:0000256" key="5">
    <source>
        <dbReference type="ARBA" id="ARBA00022989"/>
    </source>
</evidence>
<dbReference type="EMBL" id="CAEZUW010000038">
    <property type="protein sequence ID" value="CAB4609941.1"/>
    <property type="molecule type" value="Genomic_DNA"/>
</dbReference>
<feature type="transmembrane region" description="Helical" evidence="8">
    <location>
        <begin position="63"/>
        <end position="89"/>
    </location>
</feature>
<dbReference type="Pfam" id="PF00528">
    <property type="entry name" value="BPD_transp_1"/>
    <property type="match status" value="1"/>
</dbReference>
<feature type="transmembrane region" description="Helical" evidence="8">
    <location>
        <begin position="158"/>
        <end position="179"/>
    </location>
</feature>
<dbReference type="EMBL" id="CAEZSH010000032">
    <property type="protein sequence ID" value="CAB4535229.1"/>
    <property type="molecule type" value="Genomic_DNA"/>
</dbReference>
<dbReference type="PANTHER" id="PTHR30193:SF37">
    <property type="entry name" value="INNER MEMBRANE ABC TRANSPORTER PERMEASE PROTEIN YCJO"/>
    <property type="match status" value="1"/>
</dbReference>
<evidence type="ECO:0000259" key="9">
    <source>
        <dbReference type="PROSITE" id="PS50928"/>
    </source>
</evidence>
<evidence type="ECO:0000313" key="10">
    <source>
        <dbReference type="EMBL" id="CAB4535229.1"/>
    </source>
</evidence>
<feature type="transmembrane region" description="Helical" evidence="8">
    <location>
        <begin position="316"/>
        <end position="340"/>
    </location>
</feature>
<evidence type="ECO:0000256" key="2">
    <source>
        <dbReference type="ARBA" id="ARBA00022448"/>
    </source>
</evidence>
<sequence length="350" mass="38916">MNNTSPVADASQTSGNSNGRGGRRTAAPSPWRADAQPGAPRKRKKTSRDEAGSIRALNPGWGYIFTAPFFIMFLIFGLAPVVYSTYIAFFNWDPLELEHPFVGLDNFALLLDDGQFWMAVGNTFSIWFFSTIPAMIMSIGLAAILRNPNLRGATFWRTILLVPNITSVLAIAIIFGQLFGRDFGLINLMLDIFGFDRHIDWITEQIPSHIAIATMITWRWVGYNSLIFLAAMLAIPNELYESASLDGASKWQTFRYVTLPQLRNTITFVLIVGTIGGLQVFAEPLTLGGNFNGGDSRQFSTLTLFLYEQAFVNNKWGYAAAVGIMITLIVLVISAINFWLTRRIASEDSK</sequence>
<feature type="domain" description="ABC transmembrane type-1" evidence="9">
    <location>
        <begin position="120"/>
        <end position="337"/>
    </location>
</feature>
<feature type="compositionally biased region" description="Polar residues" evidence="7">
    <location>
        <begin position="1"/>
        <end position="13"/>
    </location>
</feature>
<keyword evidence="5 8" id="KW-1133">Transmembrane helix</keyword>
<dbReference type="CDD" id="cd06261">
    <property type="entry name" value="TM_PBP2"/>
    <property type="match status" value="1"/>
</dbReference>
<keyword evidence="3" id="KW-1003">Cell membrane</keyword>
<accession>A0A6J6BA16</accession>
<dbReference type="Gene3D" id="1.10.3720.10">
    <property type="entry name" value="MetI-like"/>
    <property type="match status" value="1"/>
</dbReference>
<dbReference type="InterPro" id="IPR000515">
    <property type="entry name" value="MetI-like"/>
</dbReference>
<keyword evidence="4 8" id="KW-0812">Transmembrane</keyword>
<dbReference type="InterPro" id="IPR051393">
    <property type="entry name" value="ABC_transporter_permease"/>
</dbReference>
<protein>
    <submittedName>
        <fullName evidence="10">Unannotated protein</fullName>
    </submittedName>
</protein>
<proteinExistence type="predicted"/>
<evidence type="ECO:0000256" key="1">
    <source>
        <dbReference type="ARBA" id="ARBA00004651"/>
    </source>
</evidence>
<feature type="region of interest" description="Disordered" evidence="7">
    <location>
        <begin position="1"/>
        <end position="50"/>
    </location>
</feature>
<feature type="transmembrane region" description="Helical" evidence="8">
    <location>
        <begin position="126"/>
        <end position="146"/>
    </location>
</feature>
<organism evidence="10">
    <name type="scientific">freshwater metagenome</name>
    <dbReference type="NCBI Taxonomy" id="449393"/>
    <lineage>
        <taxon>unclassified sequences</taxon>
        <taxon>metagenomes</taxon>
        <taxon>ecological metagenomes</taxon>
    </lineage>
</organism>
<feature type="transmembrane region" description="Helical" evidence="8">
    <location>
        <begin position="220"/>
        <end position="240"/>
    </location>
</feature>
<evidence type="ECO:0000256" key="8">
    <source>
        <dbReference type="SAM" id="Phobius"/>
    </source>
</evidence>
<evidence type="ECO:0000256" key="7">
    <source>
        <dbReference type="SAM" id="MobiDB-lite"/>
    </source>
</evidence>
<feature type="transmembrane region" description="Helical" evidence="8">
    <location>
        <begin position="261"/>
        <end position="282"/>
    </location>
</feature>
<reference evidence="10" key="1">
    <citation type="submission" date="2020-05" db="EMBL/GenBank/DDBJ databases">
        <authorList>
            <person name="Chiriac C."/>
            <person name="Salcher M."/>
            <person name="Ghai R."/>
            <person name="Kavagutti S V."/>
        </authorList>
    </citation>
    <scope>NUCLEOTIDE SEQUENCE</scope>
</reference>
<dbReference type="AlphaFoldDB" id="A0A6J6BA16"/>
<comment type="subcellular location">
    <subcellularLocation>
        <location evidence="1">Cell membrane</location>
        <topology evidence="1">Multi-pass membrane protein</topology>
    </subcellularLocation>
</comment>
<dbReference type="SUPFAM" id="SSF161098">
    <property type="entry name" value="MetI-like"/>
    <property type="match status" value="1"/>
</dbReference>
<keyword evidence="2" id="KW-0813">Transport</keyword>
<evidence type="ECO:0000313" key="11">
    <source>
        <dbReference type="EMBL" id="CAB4609941.1"/>
    </source>
</evidence>
<dbReference type="PROSITE" id="PS50928">
    <property type="entry name" value="ABC_TM1"/>
    <property type="match status" value="1"/>
</dbReference>
<name>A0A6J6BA16_9ZZZZ</name>
<evidence type="ECO:0000256" key="3">
    <source>
        <dbReference type="ARBA" id="ARBA00022475"/>
    </source>
</evidence>
<dbReference type="PANTHER" id="PTHR30193">
    <property type="entry name" value="ABC TRANSPORTER PERMEASE PROTEIN"/>
    <property type="match status" value="1"/>
</dbReference>
<dbReference type="GO" id="GO:0055085">
    <property type="term" value="P:transmembrane transport"/>
    <property type="evidence" value="ECO:0007669"/>
    <property type="project" value="InterPro"/>
</dbReference>
<keyword evidence="6 8" id="KW-0472">Membrane</keyword>
<dbReference type="InterPro" id="IPR035906">
    <property type="entry name" value="MetI-like_sf"/>
</dbReference>
<gene>
    <name evidence="10" type="ORF">UFOPK1410_00409</name>
    <name evidence="11" type="ORF">UFOPK1855_00348</name>
</gene>